<organism evidence="1 2">
    <name type="scientific">Populus alba x Populus x berolinensis</name>
    <dbReference type="NCBI Taxonomy" id="444605"/>
    <lineage>
        <taxon>Eukaryota</taxon>
        <taxon>Viridiplantae</taxon>
        <taxon>Streptophyta</taxon>
        <taxon>Embryophyta</taxon>
        <taxon>Tracheophyta</taxon>
        <taxon>Spermatophyta</taxon>
        <taxon>Magnoliopsida</taxon>
        <taxon>eudicotyledons</taxon>
        <taxon>Gunneridae</taxon>
        <taxon>Pentapetalae</taxon>
        <taxon>rosids</taxon>
        <taxon>fabids</taxon>
        <taxon>Malpighiales</taxon>
        <taxon>Salicaceae</taxon>
        <taxon>Saliceae</taxon>
        <taxon>Populus</taxon>
    </lineage>
</organism>
<proteinExistence type="predicted"/>
<evidence type="ECO:0000313" key="1">
    <source>
        <dbReference type="EMBL" id="KAJ7006468.1"/>
    </source>
</evidence>
<comment type="caution">
    <text evidence="1">The sequence shown here is derived from an EMBL/GenBank/DDBJ whole genome shotgun (WGS) entry which is preliminary data.</text>
</comment>
<dbReference type="AlphaFoldDB" id="A0AAD6RCY4"/>
<dbReference type="Proteomes" id="UP001164929">
    <property type="component" value="Chromosome 2"/>
</dbReference>
<protein>
    <submittedName>
        <fullName evidence="1">Uncharacterized protein</fullName>
    </submittedName>
</protein>
<dbReference type="EMBL" id="JAQIZT010000002">
    <property type="protein sequence ID" value="KAJ7006468.1"/>
    <property type="molecule type" value="Genomic_DNA"/>
</dbReference>
<gene>
    <name evidence="1" type="ORF">NC653_005732</name>
</gene>
<accession>A0AAD6RCY4</accession>
<reference evidence="1" key="1">
    <citation type="journal article" date="2023" name="Mol. Ecol. Resour.">
        <title>Chromosome-level genome assembly of a triploid poplar Populus alba 'Berolinensis'.</title>
        <authorList>
            <person name="Chen S."/>
            <person name="Yu Y."/>
            <person name="Wang X."/>
            <person name="Wang S."/>
            <person name="Zhang T."/>
            <person name="Zhou Y."/>
            <person name="He R."/>
            <person name="Meng N."/>
            <person name="Wang Y."/>
            <person name="Liu W."/>
            <person name="Liu Z."/>
            <person name="Liu J."/>
            <person name="Guo Q."/>
            <person name="Huang H."/>
            <person name="Sederoff R.R."/>
            <person name="Wang G."/>
            <person name="Qu G."/>
            <person name="Chen S."/>
        </authorList>
    </citation>
    <scope>NUCLEOTIDE SEQUENCE</scope>
    <source>
        <strain evidence="1">SC-2020</strain>
    </source>
</reference>
<sequence length="65" mass="7555">MNLVQTNTTKLPKYLWIDKIVHPVAIATEFCYKDWKRSKRGTIRNQKLSPEATENCYAVRIMALG</sequence>
<keyword evidence="2" id="KW-1185">Reference proteome</keyword>
<evidence type="ECO:0000313" key="2">
    <source>
        <dbReference type="Proteomes" id="UP001164929"/>
    </source>
</evidence>
<name>A0AAD6RCY4_9ROSI</name>